<sequence>MSSLDQIRVIELSGHVAAAFCGKLMAGFGADVRQLPAPESLPGFALAADEQAWFHTAKQRLALDPARDAEAFAALVRGADILLDGWGLGVLAQAGFDAARLQVLNPGLVLVQITPFGQDGPQAAWQASDLTLYGLSGLMQSTGSGTREPLNARPRMAELTAGMNAYCAAIIGLLRRERDGCGAIVDLAIREAAMENYEAAIAEFLNVGKVARRNGDEHNMVPWRTYPCADGEAAIIGGPIRHWLRAAPLFEAPGLLSEKLQTMGGRMANRAETQELMKPFLQRHGKRELFHLGQKHRLAWSYLASMPEALAEPQHAARRFFIEQPRADGVPATMPGAPFRCARASWQDRPAPARAVAAPGWDARPACTGRPAAAPLAGMRVLDFTHDWAGPHAARFFADYGAEVIKIEYPQRLDGMRGGYVGKVNEHPRFWQLHRGKKSVTLDLKRPEHRAVLDELVRGTDLVLENSRAGVMEAKGYGYERLRQLKPDIVMVAMSAFGATGPYAGYCGYGGTLEAISGLQSLTAYDGHGPAYRVREMDVMNGIMGICAGFTALWQRQRGGGGQWIDLSECETTAWFVGEFFAEVARSGRQPEALGNRHADHAPQGCYAGQGQDRWLLLSVRSDAEWQALAGLLGGAAQDARYASASGRRRHHDEIDALITAWSRDRAVEAAVAELQAAGVAAGFVASSADLAADPQLAARGWFQDAAGTRLPGLPFRIDGFTPRIARRGPDLGADNAGFFAAAGVSGSEPDLSPEQLGTAYALY</sequence>
<dbReference type="Gene3D" id="3.30.1540.10">
    <property type="entry name" value="formyl-coa transferase, domain 3"/>
    <property type="match status" value="2"/>
</dbReference>
<organism evidence="2 3">
    <name type="scientific">Solimonas fluminis</name>
    <dbReference type="NCBI Taxonomy" id="2086571"/>
    <lineage>
        <taxon>Bacteria</taxon>
        <taxon>Pseudomonadati</taxon>
        <taxon>Pseudomonadota</taxon>
        <taxon>Gammaproteobacteria</taxon>
        <taxon>Nevskiales</taxon>
        <taxon>Nevskiaceae</taxon>
        <taxon>Solimonas</taxon>
    </lineage>
</organism>
<evidence type="ECO:0008006" key="4">
    <source>
        <dbReference type="Google" id="ProtNLM"/>
    </source>
</evidence>
<protein>
    <recommendedName>
        <fullName evidence="4">CoA transferase</fullName>
    </recommendedName>
</protein>
<gene>
    <name evidence="2" type="ORF">C3942_02345</name>
</gene>
<dbReference type="PANTHER" id="PTHR48228:SF6">
    <property type="entry name" value="L-CARNITINE COA-TRANSFERASE"/>
    <property type="match status" value="1"/>
</dbReference>
<dbReference type="Gene3D" id="3.40.50.10540">
    <property type="entry name" value="Crotonobetainyl-coa:carnitine coa-transferase, domain 1"/>
    <property type="match status" value="2"/>
</dbReference>
<accession>A0A2S5TL93</accession>
<dbReference type="OrthoDB" id="9058532at2"/>
<evidence type="ECO:0000256" key="1">
    <source>
        <dbReference type="ARBA" id="ARBA00022679"/>
    </source>
</evidence>
<evidence type="ECO:0000313" key="3">
    <source>
        <dbReference type="Proteomes" id="UP000238220"/>
    </source>
</evidence>
<dbReference type="InterPro" id="IPR044855">
    <property type="entry name" value="CoA-Trfase_III_dom3_sf"/>
</dbReference>
<reference evidence="2 3" key="1">
    <citation type="submission" date="2018-02" db="EMBL/GenBank/DDBJ databases">
        <title>Genome sequencing of Solimonas sp. HR-BB.</title>
        <authorList>
            <person name="Lee Y."/>
            <person name="Jeon C.O."/>
        </authorList>
    </citation>
    <scope>NUCLEOTIDE SEQUENCE [LARGE SCALE GENOMIC DNA]</scope>
    <source>
        <strain evidence="2 3">HR-BB</strain>
    </source>
</reference>
<comment type="caution">
    <text evidence="2">The sequence shown here is derived from an EMBL/GenBank/DDBJ whole genome shotgun (WGS) entry which is preliminary data.</text>
</comment>
<dbReference type="Proteomes" id="UP000238220">
    <property type="component" value="Unassembled WGS sequence"/>
</dbReference>
<keyword evidence="1" id="KW-0808">Transferase</keyword>
<keyword evidence="3" id="KW-1185">Reference proteome</keyword>
<name>A0A2S5TL93_9GAMM</name>
<dbReference type="GO" id="GO:0016740">
    <property type="term" value="F:transferase activity"/>
    <property type="evidence" value="ECO:0007669"/>
    <property type="project" value="UniProtKB-KW"/>
</dbReference>
<dbReference type="SUPFAM" id="SSF89796">
    <property type="entry name" value="CoA-transferase family III (CaiB/BaiF)"/>
    <property type="match status" value="2"/>
</dbReference>
<dbReference type="InterPro" id="IPR003673">
    <property type="entry name" value="CoA-Trfase_fam_III"/>
</dbReference>
<dbReference type="RefSeq" id="WP_104228720.1">
    <property type="nucleotide sequence ID" value="NZ_PSNW01000001.1"/>
</dbReference>
<dbReference type="InterPro" id="IPR050509">
    <property type="entry name" value="CoA-transferase_III"/>
</dbReference>
<dbReference type="InterPro" id="IPR023606">
    <property type="entry name" value="CoA-Trfase_III_dom_1_sf"/>
</dbReference>
<evidence type="ECO:0000313" key="2">
    <source>
        <dbReference type="EMBL" id="PPE75754.1"/>
    </source>
</evidence>
<dbReference type="PANTHER" id="PTHR48228">
    <property type="entry name" value="SUCCINYL-COA--D-CITRAMALATE COA-TRANSFERASE"/>
    <property type="match status" value="1"/>
</dbReference>
<proteinExistence type="predicted"/>
<dbReference type="EMBL" id="PSNW01000001">
    <property type="protein sequence ID" value="PPE75754.1"/>
    <property type="molecule type" value="Genomic_DNA"/>
</dbReference>
<dbReference type="AlphaFoldDB" id="A0A2S5TL93"/>
<dbReference type="Pfam" id="PF02515">
    <property type="entry name" value="CoA_transf_3"/>
    <property type="match status" value="2"/>
</dbReference>